<dbReference type="Gene3D" id="2.60.40.10">
    <property type="entry name" value="Immunoglobulins"/>
    <property type="match status" value="1"/>
</dbReference>
<dbReference type="SUPFAM" id="SSF81296">
    <property type="entry name" value="E set domains"/>
    <property type="match status" value="1"/>
</dbReference>
<dbReference type="InterPro" id="IPR014756">
    <property type="entry name" value="Ig_E-set"/>
</dbReference>
<accession>A0ABN3T2U3</accession>
<dbReference type="InterPro" id="IPR013783">
    <property type="entry name" value="Ig-like_fold"/>
</dbReference>
<evidence type="ECO:0000259" key="1">
    <source>
        <dbReference type="Pfam" id="PF01833"/>
    </source>
</evidence>
<name>A0ABN3T2U3_9ACTN</name>
<organism evidence="2 3">
    <name type="scientific">Streptomyces lunalinharesii</name>
    <dbReference type="NCBI Taxonomy" id="333384"/>
    <lineage>
        <taxon>Bacteria</taxon>
        <taxon>Bacillati</taxon>
        <taxon>Actinomycetota</taxon>
        <taxon>Actinomycetes</taxon>
        <taxon>Kitasatosporales</taxon>
        <taxon>Streptomycetaceae</taxon>
        <taxon>Streptomyces</taxon>
    </lineage>
</organism>
<dbReference type="CDD" id="cd00102">
    <property type="entry name" value="IPT"/>
    <property type="match status" value="1"/>
</dbReference>
<dbReference type="Proteomes" id="UP001500994">
    <property type="component" value="Unassembled WGS sequence"/>
</dbReference>
<evidence type="ECO:0000313" key="2">
    <source>
        <dbReference type="EMBL" id="GAA2692058.1"/>
    </source>
</evidence>
<evidence type="ECO:0000313" key="3">
    <source>
        <dbReference type="Proteomes" id="UP001500994"/>
    </source>
</evidence>
<reference evidence="2 3" key="1">
    <citation type="journal article" date="2019" name="Int. J. Syst. Evol. Microbiol.">
        <title>The Global Catalogue of Microorganisms (GCM) 10K type strain sequencing project: providing services to taxonomists for standard genome sequencing and annotation.</title>
        <authorList>
            <consortium name="The Broad Institute Genomics Platform"/>
            <consortium name="The Broad Institute Genome Sequencing Center for Infectious Disease"/>
            <person name="Wu L."/>
            <person name="Ma J."/>
        </authorList>
    </citation>
    <scope>NUCLEOTIDE SEQUENCE [LARGE SCALE GENOMIC DNA]</scope>
    <source>
        <strain evidence="2 3">JCM 16374</strain>
    </source>
</reference>
<sequence>MSLHIDSIDPARGAQGIQVTLTGRLLRAQTLRWGDQDWDETMWEGGTNGNGETEIVFLVPEGTGTVQVVAVNGDEESNAVEFTYA</sequence>
<dbReference type="EMBL" id="BAAARK010000059">
    <property type="protein sequence ID" value="GAA2692058.1"/>
    <property type="molecule type" value="Genomic_DNA"/>
</dbReference>
<proteinExistence type="predicted"/>
<feature type="domain" description="IPT/TIG" evidence="1">
    <location>
        <begin position="4"/>
        <end position="84"/>
    </location>
</feature>
<dbReference type="Pfam" id="PF01833">
    <property type="entry name" value="TIG"/>
    <property type="match status" value="1"/>
</dbReference>
<keyword evidence="3" id="KW-1185">Reference proteome</keyword>
<gene>
    <name evidence="2" type="ORF">GCM10009864_78230</name>
</gene>
<protein>
    <recommendedName>
        <fullName evidence="1">IPT/TIG domain-containing protein</fullName>
    </recommendedName>
</protein>
<comment type="caution">
    <text evidence="2">The sequence shown here is derived from an EMBL/GenBank/DDBJ whole genome shotgun (WGS) entry which is preliminary data.</text>
</comment>
<dbReference type="InterPro" id="IPR002909">
    <property type="entry name" value="IPT_dom"/>
</dbReference>
<dbReference type="RefSeq" id="WP_344584591.1">
    <property type="nucleotide sequence ID" value="NZ_BAAARK010000059.1"/>
</dbReference>